<evidence type="ECO:0000313" key="5">
    <source>
        <dbReference type="EMBL" id="RZO22957.1"/>
    </source>
</evidence>
<feature type="domain" description="Strictosidine synthase conserved region" evidence="4">
    <location>
        <begin position="144"/>
        <end position="237"/>
    </location>
</feature>
<dbReference type="Pfam" id="PF20067">
    <property type="entry name" value="SSL_N"/>
    <property type="match status" value="1"/>
</dbReference>
<dbReference type="PANTHER" id="PTHR10426">
    <property type="entry name" value="STRICTOSIDINE SYNTHASE-RELATED"/>
    <property type="match status" value="1"/>
</dbReference>
<evidence type="ECO:0000313" key="6">
    <source>
        <dbReference type="Proteomes" id="UP000315889"/>
    </source>
</evidence>
<evidence type="ECO:0000259" key="4">
    <source>
        <dbReference type="Pfam" id="PF03088"/>
    </source>
</evidence>
<dbReference type="Proteomes" id="UP000315889">
    <property type="component" value="Unassembled WGS sequence"/>
</dbReference>
<organism evidence="5 6">
    <name type="scientific">SAR92 clade bacterium</name>
    <dbReference type="NCBI Taxonomy" id="2315479"/>
    <lineage>
        <taxon>Bacteria</taxon>
        <taxon>Pseudomonadati</taxon>
        <taxon>Pseudomonadota</taxon>
        <taxon>Gammaproteobacteria</taxon>
        <taxon>Cellvibrionales</taxon>
        <taxon>Porticoccaceae</taxon>
        <taxon>SAR92 clade</taxon>
    </lineage>
</organism>
<reference evidence="5 6" key="1">
    <citation type="submission" date="2019-02" db="EMBL/GenBank/DDBJ databases">
        <title>Prokaryotic population dynamics and viral predation in marine succession experiment using metagenomics: the confinement effect.</title>
        <authorList>
            <person name="Haro-Moreno J.M."/>
            <person name="Rodriguez-Valera F."/>
            <person name="Lopez-Perez M."/>
        </authorList>
    </citation>
    <scope>NUCLEOTIDE SEQUENCE [LARGE SCALE GENOMIC DNA]</scope>
    <source>
        <strain evidence="5">MED-G170</strain>
    </source>
</reference>
<keyword evidence="2" id="KW-0597">Phosphoprotein</keyword>
<evidence type="ECO:0000256" key="1">
    <source>
        <dbReference type="ARBA" id="ARBA00009191"/>
    </source>
</evidence>
<sequence>MRKKVLLFTVILSTYLLLWPVPIDPVSWEAPIDKGFVGDFEQNTRLEAIEIINLPDTHGPEGLALKGNEIYAATREGWIIRYNEDTGEQIKWVNTEGSPLGLVFDKENNLLIADAYKGLLKVTPAGELSVLTRSVNGTDIDYADDLDVTADGKIYFSDASTKFGAHMGGTYAASLLDTMEHGGHGRLLVYDPSDESTKMLMDGLNFANGVAADANSEFILINETGGYRIHKYWLKGPKTGQSDILIDNLPGFPDNIVRGRDGRFWVGLVSPRSKALDDLSSSPMLRKVVQRLPAFMRPQAVPYSHVFAISGEGEVLISLQDPDGVHHTNTGALETDDWLYISSLHADDLARISWSNVAMEQVN</sequence>
<dbReference type="SUPFAM" id="SSF63829">
    <property type="entry name" value="Calcium-dependent phosphotriesterase"/>
    <property type="match status" value="1"/>
</dbReference>
<comment type="similarity">
    <text evidence="1">Belongs to the strictosidine synthase family.</text>
</comment>
<name>A0A520MP20_9GAMM</name>
<dbReference type="Gene3D" id="2.120.10.30">
    <property type="entry name" value="TolB, C-terminal domain"/>
    <property type="match status" value="1"/>
</dbReference>
<dbReference type="InterPro" id="IPR018119">
    <property type="entry name" value="Strictosidine_synth_cons-reg"/>
</dbReference>
<dbReference type="AlphaFoldDB" id="A0A520MP20"/>
<evidence type="ECO:0000256" key="2">
    <source>
        <dbReference type="ARBA" id="ARBA00022553"/>
    </source>
</evidence>
<accession>A0A520MP20</accession>
<dbReference type="GO" id="GO:0012505">
    <property type="term" value="C:endomembrane system"/>
    <property type="evidence" value="ECO:0007669"/>
    <property type="project" value="TreeGrafter"/>
</dbReference>
<protein>
    <submittedName>
        <fullName evidence="5">SMP-30/gluconolactonase/LRE family protein</fullName>
    </submittedName>
</protein>
<gene>
    <name evidence="5" type="ORF">EVB03_00940</name>
</gene>
<dbReference type="Pfam" id="PF03088">
    <property type="entry name" value="Str_synth"/>
    <property type="match status" value="1"/>
</dbReference>
<dbReference type="PANTHER" id="PTHR10426:SF88">
    <property type="entry name" value="ADIPOCYTE PLASMA MEMBRANE-ASSOCIATED PROTEIN HEMOMUCIN-RELATED"/>
    <property type="match status" value="1"/>
</dbReference>
<proteinExistence type="inferred from homology"/>
<dbReference type="InterPro" id="IPR011042">
    <property type="entry name" value="6-blade_b-propeller_TolB-like"/>
</dbReference>
<dbReference type="GO" id="GO:0016787">
    <property type="term" value="F:hydrolase activity"/>
    <property type="evidence" value="ECO:0007669"/>
    <property type="project" value="TreeGrafter"/>
</dbReference>
<keyword evidence="3" id="KW-0325">Glycoprotein</keyword>
<dbReference type="EMBL" id="SHBP01000001">
    <property type="protein sequence ID" value="RZO22957.1"/>
    <property type="molecule type" value="Genomic_DNA"/>
</dbReference>
<comment type="caution">
    <text evidence="5">The sequence shown here is derived from an EMBL/GenBank/DDBJ whole genome shotgun (WGS) entry which is preliminary data.</text>
</comment>
<evidence type="ECO:0000256" key="3">
    <source>
        <dbReference type="ARBA" id="ARBA00023180"/>
    </source>
</evidence>